<dbReference type="SUPFAM" id="SSF55347">
    <property type="entry name" value="Glyceraldehyde-3-phosphate dehydrogenase-like, C-terminal domain"/>
    <property type="match status" value="1"/>
</dbReference>
<dbReference type="Proteomes" id="UP000823927">
    <property type="component" value="Unassembled WGS sequence"/>
</dbReference>
<dbReference type="AlphaFoldDB" id="A0A9D1F7B6"/>
<reference evidence="2" key="2">
    <citation type="journal article" date="2021" name="PeerJ">
        <title>Extensive microbial diversity within the chicken gut microbiome revealed by metagenomics and culture.</title>
        <authorList>
            <person name="Gilroy R."/>
            <person name="Ravi A."/>
            <person name="Getino M."/>
            <person name="Pursley I."/>
            <person name="Horton D.L."/>
            <person name="Alikhan N.F."/>
            <person name="Baker D."/>
            <person name="Gharbi K."/>
            <person name="Hall N."/>
            <person name="Watson M."/>
            <person name="Adriaenssens E.M."/>
            <person name="Foster-Nyarko E."/>
            <person name="Jarju S."/>
            <person name="Secka A."/>
            <person name="Antonio M."/>
            <person name="Oren A."/>
            <person name="Chaudhuri R.R."/>
            <person name="La Ragione R."/>
            <person name="Hildebrand F."/>
            <person name="Pallen M.J."/>
        </authorList>
    </citation>
    <scope>NUCLEOTIDE SEQUENCE</scope>
    <source>
        <strain evidence="2">CHK178-757</strain>
    </source>
</reference>
<name>A0A9D1F7B6_9FIRM</name>
<proteinExistence type="predicted"/>
<dbReference type="Pfam" id="PF22725">
    <property type="entry name" value="GFO_IDH_MocA_C3"/>
    <property type="match status" value="1"/>
</dbReference>
<evidence type="ECO:0000313" key="2">
    <source>
        <dbReference type="EMBL" id="HIS48527.1"/>
    </source>
</evidence>
<gene>
    <name evidence="2" type="ORF">IAB46_13440</name>
</gene>
<sequence length="176" mass="18795">DEKKLYLGAAPDTFLGAGLQTARKVIDSGLIGQVTSAVGCINRNYVRSSESAPFLCGIGGGLPYDMGIYYTTALLSLLGPVSRVAGFGVRPQGCTGMDPSSGRMGEQWGFKSYNTAAKEMAFHAAELMLGVEQCEKDGRIYEMTSSFTRPLPLKSGFMNTTFEGKVRLDAEGALVQ</sequence>
<evidence type="ECO:0000313" key="3">
    <source>
        <dbReference type="Proteomes" id="UP000823927"/>
    </source>
</evidence>
<evidence type="ECO:0000259" key="1">
    <source>
        <dbReference type="Pfam" id="PF22725"/>
    </source>
</evidence>
<feature type="domain" description="GFO/IDH/MocA-like oxidoreductase" evidence="1">
    <location>
        <begin position="20"/>
        <end position="91"/>
    </location>
</feature>
<accession>A0A9D1F7B6</accession>
<protein>
    <recommendedName>
        <fullName evidence="1">GFO/IDH/MocA-like oxidoreductase domain-containing protein</fullName>
    </recommendedName>
</protein>
<dbReference type="EMBL" id="DVIT01000057">
    <property type="protein sequence ID" value="HIS48527.1"/>
    <property type="molecule type" value="Genomic_DNA"/>
</dbReference>
<feature type="non-terminal residue" evidence="2">
    <location>
        <position position="1"/>
    </location>
</feature>
<comment type="caution">
    <text evidence="2">The sequence shown here is derived from an EMBL/GenBank/DDBJ whole genome shotgun (WGS) entry which is preliminary data.</text>
</comment>
<dbReference type="Gene3D" id="3.30.360.10">
    <property type="entry name" value="Dihydrodipicolinate Reductase, domain 2"/>
    <property type="match status" value="1"/>
</dbReference>
<dbReference type="InterPro" id="IPR055170">
    <property type="entry name" value="GFO_IDH_MocA-like_dom"/>
</dbReference>
<organism evidence="2 3">
    <name type="scientific">Candidatus Scybalocola faecigallinarum</name>
    <dbReference type="NCBI Taxonomy" id="2840941"/>
    <lineage>
        <taxon>Bacteria</taxon>
        <taxon>Bacillati</taxon>
        <taxon>Bacillota</taxon>
        <taxon>Clostridia</taxon>
        <taxon>Lachnospirales</taxon>
        <taxon>Lachnospiraceae</taxon>
        <taxon>Lachnospiraceae incertae sedis</taxon>
        <taxon>Candidatus Scybalocola (ex Gilroy et al. 2021)</taxon>
    </lineage>
</organism>
<reference evidence="2" key="1">
    <citation type="submission" date="2020-10" db="EMBL/GenBank/DDBJ databases">
        <authorList>
            <person name="Gilroy R."/>
        </authorList>
    </citation>
    <scope>NUCLEOTIDE SEQUENCE</scope>
    <source>
        <strain evidence="2">CHK178-757</strain>
    </source>
</reference>